<keyword evidence="7" id="KW-0406">Ion transport</keyword>
<keyword evidence="6 11" id="KW-0732">Signal</keyword>
<keyword evidence="10" id="KW-0998">Cell outer membrane</keyword>
<evidence type="ECO:0000256" key="4">
    <source>
        <dbReference type="ARBA" id="ARBA00022452"/>
    </source>
</evidence>
<gene>
    <name evidence="13" type="ORF">E6Q11_03915</name>
</gene>
<dbReference type="Gene3D" id="2.40.160.10">
    <property type="entry name" value="Porin"/>
    <property type="match status" value="1"/>
</dbReference>
<dbReference type="InterPro" id="IPR033900">
    <property type="entry name" value="Gram_neg_porin_domain"/>
</dbReference>
<feature type="domain" description="Porin" evidence="12">
    <location>
        <begin position="18"/>
        <end position="349"/>
    </location>
</feature>
<dbReference type="Proteomes" id="UP000321026">
    <property type="component" value="Unassembled WGS sequence"/>
</dbReference>
<dbReference type="GO" id="GO:0009279">
    <property type="term" value="C:cell outer membrane"/>
    <property type="evidence" value="ECO:0007669"/>
    <property type="project" value="UniProtKB-SubCell"/>
</dbReference>
<evidence type="ECO:0000256" key="10">
    <source>
        <dbReference type="ARBA" id="ARBA00023237"/>
    </source>
</evidence>
<evidence type="ECO:0000313" key="13">
    <source>
        <dbReference type="EMBL" id="TXG76873.1"/>
    </source>
</evidence>
<comment type="caution">
    <text evidence="13">The sequence shown here is derived from an EMBL/GenBank/DDBJ whole genome shotgun (WGS) entry which is preliminary data.</text>
</comment>
<evidence type="ECO:0000256" key="5">
    <source>
        <dbReference type="ARBA" id="ARBA00022692"/>
    </source>
</evidence>
<evidence type="ECO:0000256" key="9">
    <source>
        <dbReference type="ARBA" id="ARBA00023136"/>
    </source>
</evidence>
<evidence type="ECO:0000256" key="7">
    <source>
        <dbReference type="ARBA" id="ARBA00023065"/>
    </source>
</evidence>
<dbReference type="GO" id="GO:0015288">
    <property type="term" value="F:porin activity"/>
    <property type="evidence" value="ECO:0007669"/>
    <property type="project" value="UniProtKB-KW"/>
</dbReference>
<keyword evidence="3" id="KW-0813">Transport</keyword>
<feature type="chain" id="PRO_5023068170" evidence="11">
    <location>
        <begin position="30"/>
        <end position="374"/>
    </location>
</feature>
<evidence type="ECO:0000256" key="11">
    <source>
        <dbReference type="SAM" id="SignalP"/>
    </source>
</evidence>
<feature type="signal peptide" evidence="11">
    <location>
        <begin position="1"/>
        <end position="29"/>
    </location>
</feature>
<organism evidence="13 14">
    <name type="scientific">Candidatus Dojkabacteria bacterium</name>
    <dbReference type="NCBI Taxonomy" id="2099670"/>
    <lineage>
        <taxon>Bacteria</taxon>
        <taxon>Candidatus Dojkabacteria</taxon>
    </lineage>
</organism>
<feature type="non-terminal residue" evidence="13">
    <location>
        <position position="1"/>
    </location>
</feature>
<keyword evidence="8" id="KW-0626">Porin</keyword>
<dbReference type="InterPro" id="IPR023614">
    <property type="entry name" value="Porin_dom_sf"/>
</dbReference>
<dbReference type="CDD" id="cd00342">
    <property type="entry name" value="gram_neg_porins"/>
    <property type="match status" value="1"/>
</dbReference>
<dbReference type="PANTHER" id="PTHR34501">
    <property type="entry name" value="PROTEIN YDDL-RELATED"/>
    <property type="match status" value="1"/>
</dbReference>
<accession>A0A5C7J5Y3</accession>
<reference evidence="13 14" key="1">
    <citation type="submission" date="2018-09" db="EMBL/GenBank/DDBJ databases">
        <title>Metagenome Assembled Genomes from an Advanced Water Purification Facility.</title>
        <authorList>
            <person name="Stamps B.W."/>
            <person name="Spear J.R."/>
        </authorList>
    </citation>
    <scope>NUCLEOTIDE SEQUENCE [LARGE SCALE GENOMIC DNA]</scope>
    <source>
        <strain evidence="13">Bin_63_2</strain>
    </source>
</reference>
<keyword evidence="9" id="KW-0472">Membrane</keyword>
<dbReference type="AlphaFoldDB" id="A0A5C7J5Y3"/>
<evidence type="ECO:0000313" key="14">
    <source>
        <dbReference type="Proteomes" id="UP000321026"/>
    </source>
</evidence>
<dbReference type="SUPFAM" id="SSF56935">
    <property type="entry name" value="Porins"/>
    <property type="match status" value="1"/>
</dbReference>
<name>A0A5C7J5Y3_9BACT</name>
<evidence type="ECO:0000256" key="2">
    <source>
        <dbReference type="ARBA" id="ARBA00011233"/>
    </source>
</evidence>
<sequence length="374" mass="38333">EPLLQLRGTLCAKSFIVALAALAATASFAQSSVTLSGLVDTAYVDTNNKPGTDDTKGLTANGSATTVLTLAGSEDLGGGLKANFQLQLTPDFINGAGVEGTTSATTARGNPLAYKTSTIGTGQQAFVGLSGNFGTVKLGRVNTASLEAWLAGSAFGTAIGSGYGSAGNIYTRYSGTATATSESAPTRFNGAVRYESPVFSGFSASLMTVPKANPTSGETVNEIAAKYSNGPLNIVLASMEVKASGTAATTSFLTGGLTANAKNKLNTLAANYTMGAATLMGAYWTEKQGTTVDANGYMIGGKYAMGATTLIASMGKNNDKTTKNVDKKIYGIGADYALSKRTALYARFDVRDANSVSADDDKTKRTAIGVRHTF</sequence>
<protein>
    <submittedName>
        <fullName evidence="13">Porin</fullName>
    </submittedName>
</protein>
<proteinExistence type="predicted"/>
<evidence type="ECO:0000256" key="6">
    <source>
        <dbReference type="ARBA" id="ARBA00022729"/>
    </source>
</evidence>
<dbReference type="GO" id="GO:0046930">
    <property type="term" value="C:pore complex"/>
    <property type="evidence" value="ECO:0007669"/>
    <property type="project" value="UniProtKB-KW"/>
</dbReference>
<dbReference type="InterPro" id="IPR050298">
    <property type="entry name" value="Gram-neg_bact_OMP"/>
</dbReference>
<dbReference type="Pfam" id="PF13609">
    <property type="entry name" value="Porin_4"/>
    <property type="match status" value="1"/>
</dbReference>
<comment type="subunit">
    <text evidence="2">Homotrimer.</text>
</comment>
<comment type="subcellular location">
    <subcellularLocation>
        <location evidence="1">Cell outer membrane</location>
        <topology evidence="1">Multi-pass membrane protein</topology>
    </subcellularLocation>
</comment>
<evidence type="ECO:0000259" key="12">
    <source>
        <dbReference type="Pfam" id="PF13609"/>
    </source>
</evidence>
<evidence type="ECO:0000256" key="8">
    <source>
        <dbReference type="ARBA" id="ARBA00023114"/>
    </source>
</evidence>
<evidence type="ECO:0000256" key="1">
    <source>
        <dbReference type="ARBA" id="ARBA00004571"/>
    </source>
</evidence>
<dbReference type="PANTHER" id="PTHR34501:SF9">
    <property type="entry name" value="MAJOR OUTER MEMBRANE PROTEIN P.IA"/>
    <property type="match status" value="1"/>
</dbReference>
<dbReference type="GO" id="GO:0006811">
    <property type="term" value="P:monoatomic ion transport"/>
    <property type="evidence" value="ECO:0007669"/>
    <property type="project" value="UniProtKB-KW"/>
</dbReference>
<keyword evidence="4" id="KW-1134">Transmembrane beta strand</keyword>
<keyword evidence="5" id="KW-0812">Transmembrane</keyword>
<dbReference type="EMBL" id="SSDS01000061">
    <property type="protein sequence ID" value="TXG76873.1"/>
    <property type="molecule type" value="Genomic_DNA"/>
</dbReference>
<evidence type="ECO:0000256" key="3">
    <source>
        <dbReference type="ARBA" id="ARBA00022448"/>
    </source>
</evidence>